<dbReference type="AlphaFoldDB" id="A0A9N9J571"/>
<reference evidence="1" key="1">
    <citation type="submission" date="2021-06" db="EMBL/GenBank/DDBJ databases">
        <authorList>
            <person name="Kallberg Y."/>
            <person name="Tangrot J."/>
            <person name="Rosling A."/>
        </authorList>
    </citation>
    <scope>NUCLEOTIDE SEQUENCE</scope>
    <source>
        <strain evidence="1">IN212</strain>
    </source>
</reference>
<organism evidence="1 2">
    <name type="scientific">Racocetra fulgida</name>
    <dbReference type="NCBI Taxonomy" id="60492"/>
    <lineage>
        <taxon>Eukaryota</taxon>
        <taxon>Fungi</taxon>
        <taxon>Fungi incertae sedis</taxon>
        <taxon>Mucoromycota</taxon>
        <taxon>Glomeromycotina</taxon>
        <taxon>Glomeromycetes</taxon>
        <taxon>Diversisporales</taxon>
        <taxon>Gigasporaceae</taxon>
        <taxon>Racocetra</taxon>
    </lineage>
</organism>
<sequence length="80" mass="9542">YRQREREQQRKRREINRLFSHEHLATITTQEIHLPSLEANIYLKNPVFEIDFAYEHPYIDGSGYKVLLDRNGLIKGNADD</sequence>
<comment type="caution">
    <text evidence="1">The sequence shown here is derived from an EMBL/GenBank/DDBJ whole genome shotgun (WGS) entry which is preliminary data.</text>
</comment>
<evidence type="ECO:0000313" key="2">
    <source>
        <dbReference type="Proteomes" id="UP000789396"/>
    </source>
</evidence>
<feature type="non-terminal residue" evidence="1">
    <location>
        <position position="1"/>
    </location>
</feature>
<name>A0A9N9J571_9GLOM</name>
<proteinExistence type="predicted"/>
<dbReference type="OrthoDB" id="2282872at2759"/>
<dbReference type="Proteomes" id="UP000789396">
    <property type="component" value="Unassembled WGS sequence"/>
</dbReference>
<feature type="non-terminal residue" evidence="1">
    <location>
        <position position="80"/>
    </location>
</feature>
<protein>
    <submittedName>
        <fullName evidence="1">16945_t:CDS:1</fullName>
    </submittedName>
</protein>
<accession>A0A9N9J571</accession>
<gene>
    <name evidence="1" type="ORF">RFULGI_LOCUS14554</name>
</gene>
<evidence type="ECO:0000313" key="1">
    <source>
        <dbReference type="EMBL" id="CAG8764325.1"/>
    </source>
</evidence>
<keyword evidence="2" id="KW-1185">Reference proteome</keyword>
<dbReference type="EMBL" id="CAJVPZ010042734">
    <property type="protein sequence ID" value="CAG8764325.1"/>
    <property type="molecule type" value="Genomic_DNA"/>
</dbReference>